<dbReference type="Pfam" id="PF04069">
    <property type="entry name" value="OpuAC"/>
    <property type="match status" value="1"/>
</dbReference>
<dbReference type="HOGENOM" id="CLU_072510_0_0_7"/>
<reference evidence="2 3" key="1">
    <citation type="journal article" date="2009" name="Environ. Microbiol.">
        <title>Genome sequence of Desulfobacterium autotrophicum HRM2, a marine sulfate reducer oxidizing organic carbon completely to carbon dioxide.</title>
        <authorList>
            <person name="Strittmatter A.W."/>
            <person name="Liesegang H."/>
            <person name="Rabus R."/>
            <person name="Decker I."/>
            <person name="Amann J."/>
            <person name="Andres S."/>
            <person name="Henne A."/>
            <person name="Fricke W.F."/>
            <person name="Martinez-Arias R."/>
            <person name="Bartels D."/>
            <person name="Goesmann A."/>
            <person name="Krause L."/>
            <person name="Puehler A."/>
            <person name="Klenk H.P."/>
            <person name="Richter M."/>
            <person name="Schuler M."/>
            <person name="Gloeckner F.O."/>
            <person name="Meyerdierks A."/>
            <person name="Gottschalk G."/>
            <person name="Amann R."/>
        </authorList>
    </citation>
    <scope>NUCLEOTIDE SEQUENCE [LARGE SCALE GENOMIC DNA]</scope>
    <source>
        <strain evidence="3">ATCC 43914 / DSM 3382 / HRM2</strain>
    </source>
</reference>
<dbReference type="GO" id="GO:0043190">
    <property type="term" value="C:ATP-binding cassette (ABC) transporter complex"/>
    <property type="evidence" value="ECO:0007669"/>
    <property type="project" value="InterPro"/>
</dbReference>
<dbReference type="SUPFAM" id="SSF53850">
    <property type="entry name" value="Periplasmic binding protein-like II"/>
    <property type="match status" value="1"/>
</dbReference>
<dbReference type="EMBL" id="CP001087">
    <property type="protein sequence ID" value="ACN16866.1"/>
    <property type="molecule type" value="Genomic_DNA"/>
</dbReference>
<name>C0QAT3_DESAH</name>
<dbReference type="eggNOG" id="COG2113">
    <property type="taxonomic scope" value="Bacteria"/>
</dbReference>
<dbReference type="RefSeq" id="WP_015905612.1">
    <property type="nucleotide sequence ID" value="NC_012108.1"/>
</dbReference>
<gene>
    <name evidence="2" type="primary">proX</name>
    <name evidence="2" type="ordered locus">HRM2_38080</name>
</gene>
<proteinExistence type="predicted"/>
<dbReference type="STRING" id="177437.HRM2_38080"/>
<feature type="domain" description="ABC-type glycine betaine transport system substrate-binding" evidence="1">
    <location>
        <begin position="32"/>
        <end position="311"/>
    </location>
</feature>
<evidence type="ECO:0000313" key="3">
    <source>
        <dbReference type="Proteomes" id="UP000000442"/>
    </source>
</evidence>
<organism evidence="2 3">
    <name type="scientific">Desulforapulum autotrophicum (strain ATCC 43914 / DSM 3382 / VKM B-1955 / HRM2)</name>
    <name type="common">Desulfobacterium autotrophicum</name>
    <dbReference type="NCBI Taxonomy" id="177437"/>
    <lineage>
        <taxon>Bacteria</taxon>
        <taxon>Pseudomonadati</taxon>
        <taxon>Thermodesulfobacteriota</taxon>
        <taxon>Desulfobacteria</taxon>
        <taxon>Desulfobacterales</taxon>
        <taxon>Desulfobacteraceae</taxon>
        <taxon>Desulforapulum</taxon>
    </lineage>
</organism>
<dbReference type="Gene3D" id="3.40.190.100">
    <property type="entry name" value="Glycine betaine-binding periplasmic protein, domain 2"/>
    <property type="match status" value="1"/>
</dbReference>
<keyword evidence="3" id="KW-1185">Reference proteome</keyword>
<dbReference type="KEGG" id="dat:HRM2_38080"/>
<evidence type="ECO:0000259" key="1">
    <source>
        <dbReference type="Pfam" id="PF04069"/>
    </source>
</evidence>
<dbReference type="Gene3D" id="3.10.105.10">
    <property type="entry name" value="Dipeptide-binding Protein, Domain 3"/>
    <property type="match status" value="2"/>
</dbReference>
<protein>
    <submittedName>
        <fullName evidence="2">ProX</fullName>
    </submittedName>
</protein>
<dbReference type="InterPro" id="IPR007210">
    <property type="entry name" value="ABC_Gly_betaine_transp_sub-bd"/>
</dbReference>
<sequence length="334" mass="37616">MSITSQTRNCMYVLIMGLILTLALPASGLARRIVFADLSWDSVQVHNQIAGFILEHGYDYDVEYMPGETIPLFTGLMRGNVDVNMESWTENIQEVYDKAMKQKKIMDLGSNFPDSWQGWLVPTYMIKGDPSRGIEPVAPDLKSVTDLPRYWELFKDPEEPSKGRFYNSIAGWKVTDINSQKLKAYGLDTYYSDFIPGSDAALSGSMASAHAKGRPWVGYYWGPTWVLGKYDMTPLEEPAFDQKVWDETKGCAMPSVQVNILVNAKFAKKNPEAVAVLKEYETSMALCNELLAYMRDNKAGTQAAALFFLKKHKELWENWVTPEAAGKIEAALNK</sequence>
<dbReference type="AlphaFoldDB" id="C0QAT3"/>
<dbReference type="Proteomes" id="UP000000442">
    <property type="component" value="Chromosome"/>
</dbReference>
<dbReference type="CDD" id="cd13641">
    <property type="entry name" value="PBP2_HisX_like"/>
    <property type="match status" value="1"/>
</dbReference>
<evidence type="ECO:0000313" key="2">
    <source>
        <dbReference type="EMBL" id="ACN16866.1"/>
    </source>
</evidence>
<dbReference type="GO" id="GO:0022857">
    <property type="term" value="F:transmembrane transporter activity"/>
    <property type="evidence" value="ECO:0007669"/>
    <property type="project" value="InterPro"/>
</dbReference>
<accession>C0QAT3</accession>